<protein>
    <submittedName>
        <fullName evidence="1">Uncharacterized protein</fullName>
    </submittedName>
</protein>
<dbReference type="RefSeq" id="WP_152592295.1">
    <property type="nucleotide sequence ID" value="NZ_CP045227.1"/>
</dbReference>
<sequence>MRFLKAFLASASGWRSLLEKMGNTLGKNGERRGVMLEFENVETTNLLNCLSMRRNGLNGWREKVGHRKRCLRRATPTLQNI</sequence>
<dbReference type="EMBL" id="CP045227">
    <property type="protein sequence ID" value="QFS52067.1"/>
    <property type="molecule type" value="Genomic_DNA"/>
</dbReference>
<accession>A0A5P8WGV1</accession>
<name>A0A5P8WGV1_9NOSO</name>
<organism evidence="1 2">
    <name type="scientific">Nostoc sphaeroides CCNUC1</name>
    <dbReference type="NCBI Taxonomy" id="2653204"/>
    <lineage>
        <taxon>Bacteria</taxon>
        <taxon>Bacillati</taxon>
        <taxon>Cyanobacteriota</taxon>
        <taxon>Cyanophyceae</taxon>
        <taxon>Nostocales</taxon>
        <taxon>Nostocaceae</taxon>
        <taxon>Nostoc</taxon>
    </lineage>
</organism>
<keyword evidence="2" id="KW-1185">Reference proteome</keyword>
<dbReference type="KEGG" id="nsh:GXM_09561"/>
<reference evidence="1 2" key="1">
    <citation type="submission" date="2019-10" db="EMBL/GenBank/DDBJ databases">
        <title>Genomic and transcriptomic insights into the perfect genentic adaptation of a filamentous nitrogen-fixing cyanobacterium to rice fields.</title>
        <authorList>
            <person name="Chen Z."/>
        </authorList>
    </citation>
    <scope>NUCLEOTIDE SEQUENCE [LARGE SCALE GENOMIC DNA]</scope>
    <source>
        <strain evidence="1">CCNUC1</strain>
    </source>
</reference>
<evidence type="ECO:0000313" key="1">
    <source>
        <dbReference type="EMBL" id="QFS52067.1"/>
    </source>
</evidence>
<evidence type="ECO:0000313" key="2">
    <source>
        <dbReference type="Proteomes" id="UP000326678"/>
    </source>
</evidence>
<dbReference type="AlphaFoldDB" id="A0A5P8WGV1"/>
<gene>
    <name evidence="1" type="ORF">GXM_09561</name>
</gene>
<dbReference type="Proteomes" id="UP000326678">
    <property type="component" value="Chromosome Gxm2"/>
</dbReference>
<proteinExistence type="predicted"/>